<dbReference type="Pfam" id="PF16871">
    <property type="entry name" value="DUF5077"/>
    <property type="match status" value="1"/>
</dbReference>
<dbReference type="EMBL" id="CP117812">
    <property type="protein sequence ID" value="WDE99304.1"/>
    <property type="molecule type" value="Genomic_DNA"/>
</dbReference>
<name>A0ABY7VZS4_9BACT</name>
<evidence type="ECO:0000259" key="1">
    <source>
        <dbReference type="Pfam" id="PF16871"/>
    </source>
</evidence>
<sequence>MKNYPYLMIFILMICDLSAQSNYLFNGSNHTQFKNHSFHFQDNLLRGTGVLESQNLHSNYQIDLLIQFHDLKDFYFNDIKVKYPQDEASSQKFFRLTMLYRHQKNEQACLTLPEQKSKSYKGSEAQFNPDFYDENRELSKASKEQIRSTLHMRFMGEVSIKKIRISPLQDFSPRTLYSISEQDEASFTEYAETLFNKHCQACHQNDFANITINGDIKKFTPKTNGHLALVKYIKQKHSEVALNNFQIQALAWYLNDQVYKRKHKKLYKNYSPEIIAKLPYSIYSISEFLQKRKIAASHNFTLDGNDAQFINKHEARIINGAIEFWNNRETRVYWDINIQQAGDLNITLNQAYIDDNGSQYKVLLDGQEILSKVQNTKSWADFKDFKIGSFYINKPGKYKLSIIPIDKPGLAVMNLKNIHLSGLASYSIDSEKTLFCAPNTNAQVYQESGVLRQAQEFEIGSELKVDEVKNAVIEDRKTENSPISEHPKVQKETKQIKPKAKIKRKFIYI</sequence>
<protein>
    <recommendedName>
        <fullName evidence="1">DUF5077 domain-containing protein</fullName>
    </recommendedName>
</protein>
<feature type="domain" description="DUF5077" evidence="1">
    <location>
        <begin position="312"/>
        <end position="423"/>
    </location>
</feature>
<reference evidence="2 3" key="1">
    <citation type="submission" date="2023-02" db="EMBL/GenBank/DDBJ databases">
        <title>Genome sequence of Lentisphaera profundi SAORIC-696.</title>
        <authorList>
            <person name="Kim e."/>
            <person name="Cho J.-C."/>
            <person name="Choi A."/>
            <person name="Kang I."/>
        </authorList>
    </citation>
    <scope>NUCLEOTIDE SEQUENCE [LARGE SCALE GENOMIC DNA]</scope>
    <source>
        <strain evidence="2 3">SAORIC-696</strain>
    </source>
</reference>
<proteinExistence type="predicted"/>
<evidence type="ECO:0000313" key="2">
    <source>
        <dbReference type="EMBL" id="WDE99304.1"/>
    </source>
</evidence>
<keyword evidence="3" id="KW-1185">Reference proteome</keyword>
<dbReference type="SUPFAM" id="SSF46626">
    <property type="entry name" value="Cytochrome c"/>
    <property type="match status" value="1"/>
</dbReference>
<dbReference type="InterPro" id="IPR031712">
    <property type="entry name" value="DUF5077"/>
</dbReference>
<dbReference type="Gene3D" id="2.60.120.260">
    <property type="entry name" value="Galactose-binding domain-like"/>
    <property type="match status" value="1"/>
</dbReference>
<dbReference type="RefSeq" id="WP_274154162.1">
    <property type="nucleotide sequence ID" value="NZ_CP117812.1"/>
</dbReference>
<gene>
    <name evidence="2" type="ORF">PQO03_15820</name>
</gene>
<organism evidence="2 3">
    <name type="scientific">Lentisphaera profundi</name>
    <dbReference type="NCBI Taxonomy" id="1658616"/>
    <lineage>
        <taxon>Bacteria</taxon>
        <taxon>Pseudomonadati</taxon>
        <taxon>Lentisphaerota</taxon>
        <taxon>Lentisphaeria</taxon>
        <taxon>Lentisphaerales</taxon>
        <taxon>Lentisphaeraceae</taxon>
        <taxon>Lentisphaera</taxon>
    </lineage>
</organism>
<evidence type="ECO:0000313" key="3">
    <source>
        <dbReference type="Proteomes" id="UP001214250"/>
    </source>
</evidence>
<dbReference type="Proteomes" id="UP001214250">
    <property type="component" value="Chromosome 2"/>
</dbReference>
<accession>A0ABY7VZS4</accession>
<dbReference type="InterPro" id="IPR036909">
    <property type="entry name" value="Cyt_c-like_dom_sf"/>
</dbReference>